<evidence type="ECO:0000313" key="1">
    <source>
        <dbReference type="EMBL" id="CAD7608345.1"/>
    </source>
</evidence>
<gene>
    <name evidence="1" type="ORF">TGEB3V08_LOCUS10357</name>
</gene>
<protein>
    <submittedName>
        <fullName evidence="1">Uncharacterized protein</fullName>
    </submittedName>
</protein>
<reference evidence="1" key="1">
    <citation type="submission" date="2020-11" db="EMBL/GenBank/DDBJ databases">
        <authorList>
            <person name="Tran Van P."/>
        </authorList>
    </citation>
    <scope>NUCLEOTIDE SEQUENCE</scope>
</reference>
<dbReference type="EMBL" id="OE845828">
    <property type="protein sequence ID" value="CAD7608345.1"/>
    <property type="molecule type" value="Genomic_DNA"/>
</dbReference>
<dbReference type="Gene3D" id="3.40.47.10">
    <property type="match status" value="1"/>
</dbReference>
<proteinExistence type="predicted"/>
<sequence>MFPRFSSLRARSADLCDAVDLHGVWLLSTAHLACVGYRSSPTPLVNKLAIGRDSERTSTHTPRKCTEITERPVAECILRQRQLQPISLYYNTTRPQTTSRAGRASVIMPHEIPTRAGRASVIMPHEIPTRAGRASVIMPHEIPTRAGRASVIMPHEIPIQSVQEVCKISFEKPGRRPDFDYPQMAKEAVLKALDDAKLHHTDVQQACVGYVYGRT</sequence>
<accession>A0A7R9PR98</accession>
<dbReference type="GO" id="GO:0016746">
    <property type="term" value="F:acyltransferase activity"/>
    <property type="evidence" value="ECO:0007669"/>
    <property type="project" value="InterPro"/>
</dbReference>
<dbReference type="InterPro" id="IPR016039">
    <property type="entry name" value="Thiolase-like"/>
</dbReference>
<dbReference type="AlphaFoldDB" id="A0A7R9PR98"/>
<organism evidence="1">
    <name type="scientific">Timema genevievae</name>
    <name type="common">Walking stick</name>
    <dbReference type="NCBI Taxonomy" id="629358"/>
    <lineage>
        <taxon>Eukaryota</taxon>
        <taxon>Metazoa</taxon>
        <taxon>Ecdysozoa</taxon>
        <taxon>Arthropoda</taxon>
        <taxon>Hexapoda</taxon>
        <taxon>Insecta</taxon>
        <taxon>Pterygota</taxon>
        <taxon>Neoptera</taxon>
        <taxon>Polyneoptera</taxon>
        <taxon>Phasmatodea</taxon>
        <taxon>Timematodea</taxon>
        <taxon>Timematoidea</taxon>
        <taxon>Timematidae</taxon>
        <taxon>Timema</taxon>
    </lineage>
</organism>
<name>A0A7R9PR98_TIMGE</name>